<dbReference type="SUPFAM" id="SSF81653">
    <property type="entry name" value="Calcium ATPase, transduction domain A"/>
    <property type="match status" value="1"/>
</dbReference>
<evidence type="ECO:0000256" key="12">
    <source>
        <dbReference type="ARBA" id="ARBA00022842"/>
    </source>
</evidence>
<keyword evidence="16" id="KW-0406">Ion transport</keyword>
<dbReference type="NCBIfam" id="TIGR01511">
    <property type="entry name" value="ATPase-IB1_Cu"/>
    <property type="match status" value="1"/>
</dbReference>
<comment type="subcellular location">
    <subcellularLocation>
        <location evidence="1">Cell membrane</location>
        <topology evidence="1">Multi-pass membrane protein</topology>
    </subcellularLocation>
</comment>
<dbReference type="Gene3D" id="2.70.150.10">
    <property type="entry name" value="Calcium-transporting ATPase, cytoplasmic transduction domain A"/>
    <property type="match status" value="1"/>
</dbReference>
<gene>
    <name evidence="21" type="primary">copB</name>
    <name evidence="21" type="ORF">WGH24286_01408</name>
</gene>
<dbReference type="InterPro" id="IPR001757">
    <property type="entry name" value="P_typ_ATPase"/>
</dbReference>
<dbReference type="SUPFAM" id="SSF56784">
    <property type="entry name" value="HAD-like"/>
    <property type="match status" value="1"/>
</dbReference>
<dbReference type="InterPro" id="IPR008250">
    <property type="entry name" value="ATPase_P-typ_transduc_dom_A_sf"/>
</dbReference>
<evidence type="ECO:0000313" key="22">
    <source>
        <dbReference type="Proteomes" id="UP000789719"/>
    </source>
</evidence>
<feature type="transmembrane region" description="Helical" evidence="19">
    <location>
        <begin position="363"/>
        <end position="384"/>
    </location>
</feature>
<dbReference type="InterPro" id="IPR027256">
    <property type="entry name" value="P-typ_ATPase_IB"/>
</dbReference>
<dbReference type="Gene3D" id="3.40.1110.10">
    <property type="entry name" value="Calcium-transporting ATPase, cytoplasmic domain N"/>
    <property type="match status" value="1"/>
</dbReference>
<dbReference type="SFLD" id="SFLDS00003">
    <property type="entry name" value="Haloacid_Dehalogenase"/>
    <property type="match status" value="1"/>
</dbReference>
<dbReference type="InterPro" id="IPR023214">
    <property type="entry name" value="HAD_sf"/>
</dbReference>
<evidence type="ECO:0000256" key="10">
    <source>
        <dbReference type="ARBA" id="ARBA00022796"/>
    </source>
</evidence>
<dbReference type="InterPro" id="IPR023299">
    <property type="entry name" value="ATPase_P-typ_cyto_dom_N"/>
</dbReference>
<evidence type="ECO:0000256" key="16">
    <source>
        <dbReference type="ARBA" id="ARBA00023065"/>
    </source>
</evidence>
<evidence type="ECO:0000256" key="17">
    <source>
        <dbReference type="ARBA" id="ARBA00023136"/>
    </source>
</evidence>
<dbReference type="PANTHER" id="PTHR43520:SF5">
    <property type="entry name" value="CATION-TRANSPORTING P-TYPE ATPASE-RELATED"/>
    <property type="match status" value="1"/>
</dbReference>
<dbReference type="Proteomes" id="UP000789719">
    <property type="component" value="Unassembled WGS sequence"/>
</dbReference>
<keyword evidence="6" id="KW-0597">Phosphoprotein</keyword>
<evidence type="ECO:0000259" key="20">
    <source>
        <dbReference type="Pfam" id="PF00122"/>
    </source>
</evidence>
<sequence length="725" mass="78420">MAKNKLTDEQMKQLINDLKRDKPANQEGEPATTATDMAETIGSYSRLQEQQELAEAATKTNQEMVLDDRRQATRTITKLKQKLSVAVILSLPVIGLSKPLGMTLPLSINIPYQAWIVLALSTIIYLYGGLPFIGGAWRELKSKMPSTMVLTTMGLTLTYGYSVYATVMNYLHTGDFINPYFWGLVVLIDIMLLGQIIEKQAFLKIGATTDKLASLLPKEAQQINELDEIKAIAVADLQIGDQLTIAKGAVIPADGVIVAGETTTNEAMLTGEATQVIKQIDDEVLGGSINGEGVITMRVTHVGADSFLGRVQAMVMQTQGQKNTTQMTANKIEQRLFYLTLLLAVVVLIFWTAFIGIDEALPLVVTVLIIACPHALKLAIPLVTDRLMTLTAQRGLLIQHIEPLEHADKLKYALMDKTGTLTEGNFKIRTLKSISAEYSDSDILAIMATLENGSTHPLAQGIIALAKKKKIGLMNGSEIESQPGIGVTGVINNQRFALVAIDYLVEHEIAFDQNYFDKLADAGNSVSFLVTTDKVVGLVAQGDVIKASAIKFIRELKKMGITPVMLTGDNPVMAQRVAKSLTISDVKAQLKPDEKAQLVREYQQKGPVMMIGDGVNDSPALAQADLGIAIGAGPDIAIAAADVVIVKTDPTDILKLLALVNTTNAKIKRSLWWVTLYNVVATLLAAGIIVPLGLTLNPMIGAILATIVTLMVTSNATRVRAKENQ</sequence>
<evidence type="ECO:0000256" key="13">
    <source>
        <dbReference type="ARBA" id="ARBA00022967"/>
    </source>
</evidence>
<dbReference type="InterPro" id="IPR036412">
    <property type="entry name" value="HAD-like_sf"/>
</dbReference>
<dbReference type="PANTHER" id="PTHR43520">
    <property type="entry name" value="ATP7, ISOFORM B"/>
    <property type="match status" value="1"/>
</dbReference>
<keyword evidence="10" id="KW-0187">Copper transport</keyword>
<dbReference type="InterPro" id="IPR044492">
    <property type="entry name" value="P_typ_ATPase_HD_dom"/>
</dbReference>
<evidence type="ECO:0000313" key="21">
    <source>
        <dbReference type="EMBL" id="CAH0418965.1"/>
    </source>
</evidence>
<dbReference type="NCBIfam" id="TIGR01494">
    <property type="entry name" value="ATPase_P-type"/>
    <property type="match status" value="1"/>
</dbReference>
<dbReference type="Pfam" id="PF00122">
    <property type="entry name" value="E1-E2_ATPase"/>
    <property type="match status" value="1"/>
</dbReference>
<evidence type="ECO:0000256" key="14">
    <source>
        <dbReference type="ARBA" id="ARBA00022989"/>
    </source>
</evidence>
<proteinExistence type="inferred from homology"/>
<dbReference type="PROSITE" id="PS00154">
    <property type="entry name" value="ATPASE_E1_E2"/>
    <property type="match status" value="1"/>
</dbReference>
<dbReference type="SFLD" id="SFLDF00027">
    <property type="entry name" value="p-type_atpase"/>
    <property type="match status" value="1"/>
</dbReference>
<evidence type="ECO:0000256" key="19">
    <source>
        <dbReference type="RuleBase" id="RU362081"/>
    </source>
</evidence>
<dbReference type="EMBL" id="CAKKNT010000020">
    <property type="protein sequence ID" value="CAH0418965.1"/>
    <property type="molecule type" value="Genomic_DNA"/>
</dbReference>
<keyword evidence="4" id="KW-0813">Transport</keyword>
<evidence type="ECO:0000256" key="11">
    <source>
        <dbReference type="ARBA" id="ARBA00022840"/>
    </source>
</evidence>
<keyword evidence="14 19" id="KW-1133">Transmembrane helix</keyword>
<evidence type="ECO:0000256" key="8">
    <source>
        <dbReference type="ARBA" id="ARBA00022723"/>
    </source>
</evidence>
<feature type="transmembrane region" description="Helical" evidence="19">
    <location>
        <begin position="336"/>
        <end position="357"/>
    </location>
</feature>
<dbReference type="SFLD" id="SFLDG00002">
    <property type="entry name" value="C1.7:_P-type_atpase_like"/>
    <property type="match status" value="1"/>
</dbReference>
<evidence type="ECO:0000256" key="5">
    <source>
        <dbReference type="ARBA" id="ARBA00022475"/>
    </source>
</evidence>
<organism evidence="21 22">
    <name type="scientific">Periweissella ghanensis</name>
    <dbReference type="NCBI Taxonomy" id="467997"/>
    <lineage>
        <taxon>Bacteria</taxon>
        <taxon>Bacillati</taxon>
        <taxon>Bacillota</taxon>
        <taxon>Bacilli</taxon>
        <taxon>Lactobacillales</taxon>
        <taxon>Lactobacillaceae</taxon>
        <taxon>Periweissella</taxon>
    </lineage>
</organism>
<comment type="catalytic activity">
    <reaction evidence="18">
        <text>Cu(+)(in) + ATP + H2O = Cu(+)(out) + ADP + phosphate + H(+)</text>
        <dbReference type="Rhea" id="RHEA:25792"/>
        <dbReference type="ChEBI" id="CHEBI:15377"/>
        <dbReference type="ChEBI" id="CHEBI:15378"/>
        <dbReference type="ChEBI" id="CHEBI:30616"/>
        <dbReference type="ChEBI" id="CHEBI:43474"/>
        <dbReference type="ChEBI" id="CHEBI:49552"/>
        <dbReference type="ChEBI" id="CHEBI:456216"/>
        <dbReference type="EC" id="7.2.2.8"/>
    </reaction>
</comment>
<evidence type="ECO:0000256" key="15">
    <source>
        <dbReference type="ARBA" id="ARBA00023008"/>
    </source>
</evidence>
<dbReference type="Gene3D" id="3.40.50.1000">
    <property type="entry name" value="HAD superfamily/HAD-like"/>
    <property type="match status" value="1"/>
</dbReference>
<keyword evidence="11 19" id="KW-0067">ATP-binding</keyword>
<evidence type="ECO:0000256" key="18">
    <source>
        <dbReference type="ARBA" id="ARBA00049289"/>
    </source>
</evidence>
<evidence type="ECO:0000256" key="7">
    <source>
        <dbReference type="ARBA" id="ARBA00022692"/>
    </source>
</evidence>
<keyword evidence="8 19" id="KW-0479">Metal-binding</keyword>
<evidence type="ECO:0000256" key="9">
    <source>
        <dbReference type="ARBA" id="ARBA00022741"/>
    </source>
</evidence>
<name>A0ABM8ZBN6_9LACO</name>
<comment type="similarity">
    <text evidence="2 19">Belongs to the cation transport ATPase (P-type) (TC 3.A.3) family. Type IB subfamily.</text>
</comment>
<dbReference type="RefSeq" id="WP_230099041.1">
    <property type="nucleotide sequence ID" value="NZ_CAKKNT010000020.1"/>
</dbReference>
<dbReference type="InterPro" id="IPR059000">
    <property type="entry name" value="ATPase_P-type_domA"/>
</dbReference>
<feature type="transmembrane region" description="Helical" evidence="19">
    <location>
        <begin position="671"/>
        <end position="693"/>
    </location>
</feature>
<reference evidence="21 22" key="1">
    <citation type="submission" date="2021-11" db="EMBL/GenBank/DDBJ databases">
        <authorList>
            <person name="Depoorter E."/>
        </authorList>
    </citation>
    <scope>NUCLEOTIDE SEQUENCE [LARGE SCALE GENOMIC DNA]</scope>
    <source>
        <strain evidence="21 22">LMG 24286</strain>
    </source>
</reference>
<dbReference type="PRINTS" id="PR00119">
    <property type="entry name" value="CATATPASE"/>
</dbReference>
<feature type="transmembrane region" description="Helical" evidence="19">
    <location>
        <begin position="112"/>
        <end position="137"/>
    </location>
</feature>
<evidence type="ECO:0000256" key="4">
    <source>
        <dbReference type="ARBA" id="ARBA00022448"/>
    </source>
</evidence>
<feature type="transmembrane region" description="Helical" evidence="19">
    <location>
        <begin position="179"/>
        <end position="197"/>
    </location>
</feature>
<keyword evidence="9 19" id="KW-0547">Nucleotide-binding</keyword>
<dbReference type="NCBIfam" id="TIGR01525">
    <property type="entry name" value="ATPase-IB_hvy"/>
    <property type="match status" value="1"/>
</dbReference>
<evidence type="ECO:0000256" key="6">
    <source>
        <dbReference type="ARBA" id="ARBA00022553"/>
    </source>
</evidence>
<dbReference type="EC" id="7.2.2.8" evidence="3"/>
<protein>
    <recommendedName>
        <fullName evidence="3">P-type Cu(+) transporter</fullName>
        <ecNumber evidence="3">7.2.2.8</ecNumber>
    </recommendedName>
</protein>
<evidence type="ECO:0000256" key="2">
    <source>
        <dbReference type="ARBA" id="ARBA00006024"/>
    </source>
</evidence>
<feature type="transmembrane region" description="Helical" evidence="19">
    <location>
        <begin position="83"/>
        <end position="100"/>
    </location>
</feature>
<keyword evidence="13" id="KW-1278">Translocase</keyword>
<keyword evidence="17 19" id="KW-0472">Membrane</keyword>
<accession>A0ABM8ZBN6</accession>
<dbReference type="InterPro" id="IPR018303">
    <property type="entry name" value="ATPase_P-typ_P_site"/>
</dbReference>
<keyword evidence="5 19" id="KW-1003">Cell membrane</keyword>
<evidence type="ECO:0000256" key="3">
    <source>
        <dbReference type="ARBA" id="ARBA00012517"/>
    </source>
</evidence>
<keyword evidence="7 19" id="KW-0812">Transmembrane</keyword>
<evidence type="ECO:0000256" key="1">
    <source>
        <dbReference type="ARBA" id="ARBA00004651"/>
    </source>
</evidence>
<keyword evidence="22" id="KW-1185">Reference proteome</keyword>
<feature type="transmembrane region" description="Helical" evidence="19">
    <location>
        <begin position="699"/>
        <end position="717"/>
    </location>
</feature>
<feature type="domain" description="P-type ATPase A" evidence="20">
    <location>
        <begin position="215"/>
        <end position="315"/>
    </location>
</feature>
<keyword evidence="12" id="KW-0460">Magnesium</keyword>
<keyword evidence="15" id="KW-0186">Copper</keyword>
<dbReference type="Pfam" id="PF00702">
    <property type="entry name" value="Hydrolase"/>
    <property type="match status" value="1"/>
</dbReference>
<feature type="transmembrane region" description="Helical" evidence="19">
    <location>
        <begin position="149"/>
        <end position="167"/>
    </location>
</feature>
<comment type="caution">
    <text evidence="21">The sequence shown here is derived from an EMBL/GenBank/DDBJ whole genome shotgun (WGS) entry which is preliminary data.</text>
</comment>